<keyword evidence="1" id="KW-0472">Membrane</keyword>
<dbReference type="AlphaFoldDB" id="A0A0B1YSK6"/>
<keyword evidence="2" id="KW-0808">Transferase</keyword>
<dbReference type="OrthoDB" id="1034332at2"/>
<dbReference type="InterPro" id="IPR043130">
    <property type="entry name" value="CDP-OH_PTrfase_TM_dom"/>
</dbReference>
<evidence type="ECO:0000313" key="2">
    <source>
        <dbReference type="EMBL" id="KHK61629.1"/>
    </source>
</evidence>
<dbReference type="GO" id="GO:0008654">
    <property type="term" value="P:phospholipid biosynthetic process"/>
    <property type="evidence" value="ECO:0007669"/>
    <property type="project" value="InterPro"/>
</dbReference>
<dbReference type="Gene3D" id="1.20.120.1760">
    <property type="match status" value="1"/>
</dbReference>
<protein>
    <submittedName>
        <fullName evidence="2">CDP-alcohol phosphatidyltransferase</fullName>
    </submittedName>
</protein>
<keyword evidence="1" id="KW-1133">Transmembrane helix</keyword>
<proteinExistence type="predicted"/>
<dbReference type="RefSeq" id="WP_039594232.1">
    <property type="nucleotide sequence ID" value="NZ_JQGJ02000025.1"/>
</dbReference>
<feature type="transmembrane region" description="Helical" evidence="1">
    <location>
        <begin position="32"/>
        <end position="51"/>
    </location>
</feature>
<evidence type="ECO:0000313" key="3">
    <source>
        <dbReference type="Proteomes" id="UP000030949"/>
    </source>
</evidence>
<evidence type="ECO:0000256" key="1">
    <source>
        <dbReference type="SAM" id="Phobius"/>
    </source>
</evidence>
<dbReference type="Proteomes" id="UP000030949">
    <property type="component" value="Unassembled WGS sequence"/>
</dbReference>
<comment type="caution">
    <text evidence="2">The sequence shown here is derived from an EMBL/GenBank/DDBJ whole genome shotgun (WGS) entry which is preliminary data.</text>
</comment>
<dbReference type="GO" id="GO:0016020">
    <property type="term" value="C:membrane"/>
    <property type="evidence" value="ECO:0007669"/>
    <property type="project" value="InterPro"/>
</dbReference>
<keyword evidence="1" id="KW-0812">Transmembrane</keyword>
<accession>A0A0B1YSK6</accession>
<feature type="transmembrane region" description="Helical" evidence="1">
    <location>
        <begin position="154"/>
        <end position="187"/>
    </location>
</feature>
<sequence>MPSIYQLKPAFQNLLRPAVQRLYDKGVTANQVTLLAGVVSVLVGAVIAWFASHPWVFILVPVWMFLRMALNAVDGMLAREFGQQSNLGAYLNELCDIIADAALILPFALFPDTSLLLVLLVTLLALFSEYAGVLGTMVGASRRYDGPMGKSDRAFVFGVLATGIALGWLGALWVDGVMAVVAALLVYTLVNRVRHGLSQVTENAPSA</sequence>
<reference evidence="3" key="1">
    <citation type="submission" date="2015-03" db="EMBL/GenBank/DDBJ databases">
        <title>Pseudomonas frederiksbergensis hydrocarbon degrader.</title>
        <authorList>
            <person name="Brown L.M."/>
            <person name="Ruiz O.N."/>
            <person name="Mueller S."/>
            <person name="Gunasekera T.S."/>
        </authorList>
    </citation>
    <scope>NUCLEOTIDE SEQUENCE [LARGE SCALE GENOMIC DNA]</scope>
    <source>
        <strain evidence="3">SI8</strain>
    </source>
</reference>
<organism evidence="2 3">
    <name type="scientific">Pseudomonas frederiksbergensis</name>
    <dbReference type="NCBI Taxonomy" id="104087"/>
    <lineage>
        <taxon>Bacteria</taxon>
        <taxon>Pseudomonadati</taxon>
        <taxon>Pseudomonadota</taxon>
        <taxon>Gammaproteobacteria</taxon>
        <taxon>Pseudomonadales</taxon>
        <taxon>Pseudomonadaceae</taxon>
        <taxon>Pseudomonas</taxon>
    </lineage>
</organism>
<dbReference type="EMBL" id="JQGJ01000028">
    <property type="protein sequence ID" value="KHK61629.1"/>
    <property type="molecule type" value="Genomic_DNA"/>
</dbReference>
<dbReference type="InterPro" id="IPR000462">
    <property type="entry name" value="CDP-OH_P_trans"/>
</dbReference>
<dbReference type="Pfam" id="PF01066">
    <property type="entry name" value="CDP-OH_P_transf"/>
    <property type="match status" value="1"/>
</dbReference>
<name>A0A0B1YSK6_9PSED</name>
<dbReference type="GO" id="GO:0016780">
    <property type="term" value="F:phosphotransferase activity, for other substituted phosphate groups"/>
    <property type="evidence" value="ECO:0007669"/>
    <property type="project" value="InterPro"/>
</dbReference>
<feature type="transmembrane region" description="Helical" evidence="1">
    <location>
        <begin position="115"/>
        <end position="133"/>
    </location>
</feature>
<gene>
    <name evidence="2" type="ORF">JZ00_27295</name>
</gene>